<keyword evidence="2" id="KW-0812">Transmembrane</keyword>
<evidence type="ECO:0000313" key="5">
    <source>
        <dbReference type="Proteomes" id="UP000289954"/>
    </source>
</evidence>
<dbReference type="InterPro" id="IPR001932">
    <property type="entry name" value="PPM-type_phosphatase-like_dom"/>
</dbReference>
<dbReference type="AlphaFoldDB" id="A0A402DN27"/>
<feature type="domain" description="PPM-type phosphatase" evidence="3">
    <location>
        <begin position="153"/>
        <end position="361"/>
    </location>
</feature>
<dbReference type="Pfam" id="PF07228">
    <property type="entry name" value="SpoIIE"/>
    <property type="match status" value="1"/>
</dbReference>
<dbReference type="PANTHER" id="PTHR43156">
    <property type="entry name" value="STAGE II SPORULATION PROTEIN E-RELATED"/>
    <property type="match status" value="1"/>
</dbReference>
<keyword evidence="2" id="KW-1133">Transmembrane helix</keyword>
<sequence length="362" mass="38112">MRTRGPAPDVGPLTRLSLALRRRVLRSQVGLLGVLVVLSGAIAAGIVLQSTWVPPSTYVVLLLVGVLLLRLRPFAVLSVVVLLEVLVLLLTDRPAMVPGVVVIIGIGAVVALVFASERDRLGLRGAPGGHMLVDLRDRLAAHGRVPVLPRGWRVDTEIRSAHSDAFSGDFLVARLRRGSVLEVVLVDVSGKGMDAGVRSLQLSGAFGGLLGALPSESFLQAANAYVLDQDWEEGFATAVHVAVDLASGDYTVATAGHPPPLHLHAGAGRLDVVDTVGSPALGVVDDLPYRPRYGRLEPGDVLLLYTDGLVDTPARSLDRGIDRLMGAADRVLGRQVGGAAAVLADVRADDSDDRALVLVCRD</sequence>
<keyword evidence="2" id="KW-0472">Membrane</keyword>
<dbReference type="PANTHER" id="PTHR43156:SF2">
    <property type="entry name" value="STAGE II SPORULATION PROTEIN E"/>
    <property type="match status" value="1"/>
</dbReference>
<name>A0A402DN27_9CELL</name>
<reference evidence="4 5" key="1">
    <citation type="submission" date="2019-01" db="EMBL/GenBank/DDBJ databases">
        <title>Draft genome sequence of Cellulomonas takizawaensis strain TKZ-21.</title>
        <authorList>
            <person name="Yamamura H."/>
            <person name="Hayashi T."/>
            <person name="Hamada M."/>
            <person name="Serisawa Y."/>
            <person name="Matsuyama K."/>
            <person name="Nakagawa Y."/>
            <person name="Otoguro M."/>
            <person name="Yanagida F."/>
            <person name="Hayakawa M."/>
        </authorList>
    </citation>
    <scope>NUCLEOTIDE SEQUENCE [LARGE SCALE GENOMIC DNA]</scope>
    <source>
        <strain evidence="4 5">NBRC12680</strain>
    </source>
</reference>
<dbReference type="RefSeq" id="WP_130780125.1">
    <property type="nucleotide sequence ID" value="NZ_BIMR01000028.1"/>
</dbReference>
<organism evidence="4 5">
    <name type="scientific">Cellulomonas biazotea</name>
    <dbReference type="NCBI Taxonomy" id="1709"/>
    <lineage>
        <taxon>Bacteria</taxon>
        <taxon>Bacillati</taxon>
        <taxon>Actinomycetota</taxon>
        <taxon>Actinomycetes</taxon>
        <taxon>Micrococcales</taxon>
        <taxon>Cellulomonadaceae</taxon>
        <taxon>Cellulomonas</taxon>
    </lineage>
</organism>
<evidence type="ECO:0000256" key="1">
    <source>
        <dbReference type="ARBA" id="ARBA00022801"/>
    </source>
</evidence>
<dbReference type="InterPro" id="IPR036457">
    <property type="entry name" value="PPM-type-like_dom_sf"/>
</dbReference>
<keyword evidence="5" id="KW-1185">Reference proteome</keyword>
<feature type="transmembrane region" description="Helical" evidence="2">
    <location>
        <begin position="74"/>
        <end position="90"/>
    </location>
</feature>
<gene>
    <name evidence="4" type="ORF">CBZ_05810</name>
</gene>
<dbReference type="OrthoDB" id="4935951at2"/>
<proteinExistence type="predicted"/>
<feature type="transmembrane region" description="Helical" evidence="2">
    <location>
        <begin position="96"/>
        <end position="115"/>
    </location>
</feature>
<accession>A0A402DN27</accession>
<dbReference type="Gene3D" id="3.60.40.10">
    <property type="entry name" value="PPM-type phosphatase domain"/>
    <property type="match status" value="1"/>
</dbReference>
<dbReference type="Proteomes" id="UP000289954">
    <property type="component" value="Unassembled WGS sequence"/>
</dbReference>
<dbReference type="InterPro" id="IPR052016">
    <property type="entry name" value="Bact_Sigma-Reg"/>
</dbReference>
<dbReference type="GO" id="GO:0016791">
    <property type="term" value="F:phosphatase activity"/>
    <property type="evidence" value="ECO:0007669"/>
    <property type="project" value="TreeGrafter"/>
</dbReference>
<keyword evidence="1" id="KW-0378">Hydrolase</keyword>
<evidence type="ECO:0000313" key="4">
    <source>
        <dbReference type="EMBL" id="GCE75525.1"/>
    </source>
</evidence>
<comment type="caution">
    <text evidence="4">The sequence shown here is derived from an EMBL/GenBank/DDBJ whole genome shotgun (WGS) entry which is preliminary data.</text>
</comment>
<evidence type="ECO:0000259" key="3">
    <source>
        <dbReference type="SMART" id="SM00331"/>
    </source>
</evidence>
<evidence type="ECO:0000256" key="2">
    <source>
        <dbReference type="SAM" id="Phobius"/>
    </source>
</evidence>
<dbReference type="EMBL" id="BIMR01000028">
    <property type="protein sequence ID" value="GCE75525.1"/>
    <property type="molecule type" value="Genomic_DNA"/>
</dbReference>
<protein>
    <submittedName>
        <fullName evidence="4">Membrane protein</fullName>
    </submittedName>
</protein>
<dbReference type="SUPFAM" id="SSF81606">
    <property type="entry name" value="PP2C-like"/>
    <property type="match status" value="1"/>
</dbReference>
<dbReference type="SMART" id="SM00331">
    <property type="entry name" value="PP2C_SIG"/>
    <property type="match status" value="1"/>
</dbReference>
<feature type="transmembrane region" description="Helical" evidence="2">
    <location>
        <begin position="29"/>
        <end position="46"/>
    </location>
</feature>